<dbReference type="AlphaFoldDB" id="A0A1Q8YJM7"/>
<dbReference type="InterPro" id="IPR002559">
    <property type="entry name" value="Transposase_11"/>
</dbReference>
<dbReference type="Proteomes" id="UP000185911">
    <property type="component" value="Unassembled WGS sequence"/>
</dbReference>
<dbReference type="SUPFAM" id="SSF53098">
    <property type="entry name" value="Ribonuclease H-like"/>
    <property type="match status" value="1"/>
</dbReference>
<organism evidence="2 3">
    <name type="scientific">Rhodoferax antarcticus ANT.BR</name>
    <dbReference type="NCBI Taxonomy" id="1111071"/>
    <lineage>
        <taxon>Bacteria</taxon>
        <taxon>Pseudomonadati</taxon>
        <taxon>Pseudomonadota</taxon>
        <taxon>Betaproteobacteria</taxon>
        <taxon>Burkholderiales</taxon>
        <taxon>Comamonadaceae</taxon>
        <taxon>Rhodoferax</taxon>
    </lineage>
</organism>
<evidence type="ECO:0000259" key="1">
    <source>
        <dbReference type="Pfam" id="PF01609"/>
    </source>
</evidence>
<dbReference type="GO" id="GO:0004803">
    <property type="term" value="F:transposase activity"/>
    <property type="evidence" value="ECO:0007669"/>
    <property type="project" value="InterPro"/>
</dbReference>
<name>A0A1Q8YJM7_9BURK</name>
<accession>A0A1Q8YJM7</accession>
<dbReference type="PANTHER" id="PTHR33258:SF1">
    <property type="entry name" value="TRANSPOSASE INSL FOR INSERTION SEQUENCE ELEMENT IS186A-RELATED"/>
    <property type="match status" value="1"/>
</dbReference>
<dbReference type="EMBL" id="MSYM01000005">
    <property type="protein sequence ID" value="OLP08261.1"/>
    <property type="molecule type" value="Genomic_DNA"/>
</dbReference>
<dbReference type="GO" id="GO:0003677">
    <property type="term" value="F:DNA binding"/>
    <property type="evidence" value="ECO:0007669"/>
    <property type="project" value="InterPro"/>
</dbReference>
<gene>
    <name evidence="2" type="ORF">BLL52_0549</name>
</gene>
<evidence type="ECO:0000313" key="2">
    <source>
        <dbReference type="EMBL" id="OLP08261.1"/>
    </source>
</evidence>
<comment type="caution">
    <text evidence="2">The sequence shown here is derived from an EMBL/GenBank/DDBJ whole genome shotgun (WGS) entry which is preliminary data.</text>
</comment>
<proteinExistence type="predicted"/>
<protein>
    <submittedName>
        <fullName evidence="2">Transposase, IS4 family</fullName>
    </submittedName>
</protein>
<dbReference type="InterPro" id="IPR012337">
    <property type="entry name" value="RNaseH-like_sf"/>
</dbReference>
<keyword evidence="3" id="KW-1185">Reference proteome</keyword>
<sequence>MRAKKFGVDLNFMMLFTGNFPSPTTRGTYRESWKDAFCAGDQSVALNGFKAAKDDPEHLRRVRFKDPMGKTLIFLTNNTALSAPVIAQLYKNRWQVELFFKWIKQHLRIKKFWTPARTQ</sequence>
<reference evidence="2 3" key="1">
    <citation type="submission" date="2017-01" db="EMBL/GenBank/DDBJ databases">
        <title>Genome sequence of Rhodoferax antarcticus ANT.BR, a psychrophilic purple nonsulfur bacterium from an Antarctic microbial mat.</title>
        <authorList>
            <person name="Baker J."/>
            <person name="Riester C."/>
            <person name="Skinner B."/>
            <person name="Newell A."/>
            <person name="Swingley W."/>
            <person name="Madigan M."/>
            <person name="Jung D."/>
            <person name="Asao M."/>
            <person name="Chen M."/>
            <person name="Loughlin P."/>
            <person name="Pan H."/>
            <person name="Lin S."/>
            <person name="Li N."/>
            <person name="Shaw J."/>
            <person name="Prado M."/>
            <person name="Sherman C."/>
            <person name="Li X."/>
            <person name="Tang J."/>
            <person name="Blankenship R."/>
            <person name="Zhao T."/>
            <person name="Touchman J."/>
            <person name="Sattley M."/>
        </authorList>
    </citation>
    <scope>NUCLEOTIDE SEQUENCE [LARGE SCALE GENOMIC DNA]</scope>
    <source>
        <strain evidence="2 3">ANT.BR</strain>
    </source>
</reference>
<feature type="domain" description="Transposase IS4-like" evidence="1">
    <location>
        <begin position="53"/>
        <end position="111"/>
    </location>
</feature>
<dbReference type="GO" id="GO:0006313">
    <property type="term" value="P:DNA transposition"/>
    <property type="evidence" value="ECO:0007669"/>
    <property type="project" value="InterPro"/>
</dbReference>
<dbReference type="Pfam" id="PF01609">
    <property type="entry name" value="DDE_Tnp_1"/>
    <property type="match status" value="1"/>
</dbReference>
<dbReference type="STRING" id="81479.RA876_08390"/>
<dbReference type="Gene3D" id="3.90.350.10">
    <property type="entry name" value="Transposase Inhibitor Protein From Tn5, Chain A, domain 1"/>
    <property type="match status" value="1"/>
</dbReference>
<evidence type="ECO:0000313" key="3">
    <source>
        <dbReference type="Proteomes" id="UP000185911"/>
    </source>
</evidence>
<dbReference type="PANTHER" id="PTHR33258">
    <property type="entry name" value="TRANSPOSASE INSL FOR INSERTION SEQUENCE ELEMENT IS186A-RELATED"/>
    <property type="match status" value="1"/>
</dbReference>